<protein>
    <submittedName>
        <fullName evidence="1">Uncharacterized protein</fullName>
    </submittedName>
</protein>
<dbReference type="OrthoDB" id="5518630at2"/>
<dbReference type="EMBL" id="CP014782">
    <property type="protein sequence ID" value="AQS36603.1"/>
    <property type="molecule type" value="Genomic_DNA"/>
</dbReference>
<dbReference type="Proteomes" id="UP000189545">
    <property type="component" value="Chromosome"/>
</dbReference>
<dbReference type="InterPro" id="IPR045362">
    <property type="entry name" value="CIS_spike_tip"/>
</dbReference>
<gene>
    <name evidence="1" type="ORF">Sps_01437</name>
</gene>
<evidence type="ECO:0000313" key="1">
    <source>
        <dbReference type="EMBL" id="AQS36603.1"/>
    </source>
</evidence>
<dbReference type="AlphaFoldDB" id="A0A1S6HM67"/>
<reference evidence="1 2" key="1">
    <citation type="submission" date="2016-03" db="EMBL/GenBank/DDBJ databases">
        <title>Complete genome sequence of Shewanella psychrophila WP2, a deep sea bacterium isolated from west Pacific sediment.</title>
        <authorList>
            <person name="Xu G."/>
            <person name="Jian H."/>
        </authorList>
    </citation>
    <scope>NUCLEOTIDE SEQUENCE [LARGE SCALE GENOMIC DNA]</scope>
    <source>
        <strain evidence="1 2">WP2</strain>
    </source>
</reference>
<organism evidence="1 2">
    <name type="scientific">Shewanella psychrophila</name>
    <dbReference type="NCBI Taxonomy" id="225848"/>
    <lineage>
        <taxon>Bacteria</taxon>
        <taxon>Pseudomonadati</taxon>
        <taxon>Pseudomonadota</taxon>
        <taxon>Gammaproteobacteria</taxon>
        <taxon>Alteromonadales</taxon>
        <taxon>Shewanellaceae</taxon>
        <taxon>Shewanella</taxon>
    </lineage>
</organism>
<keyword evidence="2" id="KW-1185">Reference proteome</keyword>
<sequence length="144" mass="15067">MSKYIVTNSDVVTFDTAFGEAGVATAVPPLITTITGTGHAHIGEKNMCILGDEENVSLPGVSYSTKTHSVPGTATLTIKSLDDDQKASYVLSDAQVIIVGSKFHAILEVDTAAKTPEPASLDDPITTYTGTGTFTNSNKFVQVS</sequence>
<proteinExistence type="predicted"/>
<name>A0A1S6HM67_9GAMM</name>
<dbReference type="Pfam" id="PF19267">
    <property type="entry name" value="CIS_spike_tip"/>
    <property type="match status" value="1"/>
</dbReference>
<accession>A0A1S6HM67</accession>
<dbReference type="KEGG" id="spsw:Sps_01437"/>
<dbReference type="RefSeq" id="WP_077751896.1">
    <property type="nucleotide sequence ID" value="NZ_CP014782.1"/>
</dbReference>
<evidence type="ECO:0000313" key="2">
    <source>
        <dbReference type="Proteomes" id="UP000189545"/>
    </source>
</evidence>